<evidence type="ECO:0008006" key="4">
    <source>
        <dbReference type="Google" id="ProtNLM"/>
    </source>
</evidence>
<keyword evidence="1" id="KW-1133">Transmembrane helix</keyword>
<feature type="transmembrane region" description="Helical" evidence="1">
    <location>
        <begin position="300"/>
        <end position="323"/>
    </location>
</feature>
<keyword evidence="1" id="KW-0472">Membrane</keyword>
<sequence length="330" mass="36570">MILNSQAQNDLNRIIRHIDSQVSAGLSVEESIAKLKNLNRIDTGKVTYLECLLKGQSVDSGQLSPYKLATETSMRKLLQLLVSSGASINTSLKALQVCLSMNRDYASQVWKGLKALSIYMFVILSLAFVCTGIYILKVLPQFQAMFDSMGAELPAFTQTVLGVSQFLVQWWLVIIPLVLWVVVQFAKLGQKIAALEPLGRGIKRVPGVKRLSSLHLKYLLVSYSYILMAGGLQSEEAFKRALRLIGETDDAAGIENARNGYLKDIFIARELGTLGAEIEYAFGQIEYEYMSELAKLREKIMLFTQVSLALIVGAVVIAMYLPIFQMGQVA</sequence>
<proteinExistence type="predicted"/>
<evidence type="ECO:0000256" key="1">
    <source>
        <dbReference type="SAM" id="Phobius"/>
    </source>
</evidence>
<dbReference type="PANTHER" id="PTHR30012">
    <property type="entry name" value="GENERAL SECRETION PATHWAY PROTEIN"/>
    <property type="match status" value="1"/>
</dbReference>
<evidence type="ECO:0000313" key="2">
    <source>
        <dbReference type="EMBL" id="UZW74139.1"/>
    </source>
</evidence>
<dbReference type="Proteomes" id="UP001164472">
    <property type="component" value="Chromosome"/>
</dbReference>
<name>A0A9E8HGS2_9ALTE</name>
<dbReference type="KEGG" id="asem:NNL22_14080"/>
<accession>A0A9E8HGS2</accession>
<feature type="transmembrane region" description="Helical" evidence="1">
    <location>
        <begin position="156"/>
        <end position="183"/>
    </location>
</feature>
<keyword evidence="3" id="KW-1185">Reference proteome</keyword>
<dbReference type="EMBL" id="CP101527">
    <property type="protein sequence ID" value="UZW74139.1"/>
    <property type="molecule type" value="Genomic_DNA"/>
</dbReference>
<protein>
    <recommendedName>
        <fullName evidence="4">Type II secretory pathway, component PulF</fullName>
    </recommendedName>
</protein>
<dbReference type="RefSeq" id="WP_251811259.1">
    <property type="nucleotide sequence ID" value="NZ_CP101527.1"/>
</dbReference>
<gene>
    <name evidence="2" type="ORF">NNL22_14080</name>
</gene>
<feature type="transmembrane region" description="Helical" evidence="1">
    <location>
        <begin position="116"/>
        <end position="136"/>
    </location>
</feature>
<dbReference type="InterPro" id="IPR003004">
    <property type="entry name" value="GspF/PilC"/>
</dbReference>
<dbReference type="PANTHER" id="PTHR30012:SF0">
    <property type="entry name" value="TYPE II SECRETION SYSTEM PROTEIN F-RELATED"/>
    <property type="match status" value="1"/>
</dbReference>
<organism evidence="2 3">
    <name type="scientific">Alkalimarinus sediminis</name>
    <dbReference type="NCBI Taxonomy" id="1632866"/>
    <lineage>
        <taxon>Bacteria</taxon>
        <taxon>Pseudomonadati</taxon>
        <taxon>Pseudomonadota</taxon>
        <taxon>Gammaproteobacteria</taxon>
        <taxon>Alteromonadales</taxon>
        <taxon>Alteromonadaceae</taxon>
        <taxon>Alkalimarinus</taxon>
    </lineage>
</organism>
<evidence type="ECO:0000313" key="3">
    <source>
        <dbReference type="Proteomes" id="UP001164472"/>
    </source>
</evidence>
<dbReference type="AlphaFoldDB" id="A0A9E8HGS2"/>
<reference evidence="2" key="1">
    <citation type="submission" date="2022-07" db="EMBL/GenBank/DDBJ databases">
        <title>Alkalimarinus sp. nov., isolated from gut of a Alitta virens.</title>
        <authorList>
            <person name="Yang A.I."/>
            <person name="Shin N.-R."/>
        </authorList>
    </citation>
    <scope>NUCLEOTIDE SEQUENCE</scope>
    <source>
        <strain evidence="2">FA028</strain>
    </source>
</reference>
<keyword evidence="1" id="KW-0812">Transmembrane</keyword>